<dbReference type="Pfam" id="PF19404">
    <property type="entry name" value="DUF5977"/>
    <property type="match status" value="1"/>
</dbReference>
<feature type="domain" description="DUF5977" evidence="2">
    <location>
        <begin position="1270"/>
        <end position="1333"/>
    </location>
</feature>
<name>A0A5B8W752_9SPHI</name>
<dbReference type="KEGG" id="mgk:FSB76_26350"/>
<evidence type="ECO:0000313" key="4">
    <source>
        <dbReference type="Proteomes" id="UP000321362"/>
    </source>
</evidence>
<keyword evidence="1" id="KW-0732">Signal</keyword>
<evidence type="ECO:0000259" key="2">
    <source>
        <dbReference type="Pfam" id="PF19404"/>
    </source>
</evidence>
<evidence type="ECO:0000313" key="3">
    <source>
        <dbReference type="EMBL" id="QEC79297.1"/>
    </source>
</evidence>
<protein>
    <recommendedName>
        <fullName evidence="2">DUF5977 domain-containing protein</fullName>
    </recommendedName>
</protein>
<reference evidence="3 4" key="1">
    <citation type="journal article" date="2013" name="J. Microbiol.">
        <title>Mucilaginibacter ginsenosidivorax sp. nov., with ginsenoside converting activity isolated from sediment.</title>
        <authorList>
            <person name="Kim J.K."/>
            <person name="Choi T.E."/>
            <person name="Liu Q.M."/>
            <person name="Park H.Y."/>
            <person name="Yi T.H."/>
            <person name="Yoon M.H."/>
            <person name="Kim S.C."/>
            <person name="Im W.T."/>
        </authorList>
    </citation>
    <scope>NUCLEOTIDE SEQUENCE [LARGE SCALE GENOMIC DNA]</scope>
    <source>
        <strain evidence="3 4">KHI28</strain>
    </source>
</reference>
<gene>
    <name evidence="3" type="ORF">FSB76_26350</name>
</gene>
<keyword evidence="4" id="KW-1185">Reference proteome</keyword>
<dbReference type="InterPro" id="IPR046020">
    <property type="entry name" value="DUF5977"/>
</dbReference>
<sequence length="1424" mass="155311">MKNYYLKINVAIILIACSGSVNLMAQTSAEANEYNKVSIASPTAGSLAKFVDIPVSLHTGIPDINIPLYTLQQGALSLPISMSYHASGLKTVEPAGWVGAGWALNAGGVITRSVRGTPDEKATVNGFQHTGFFSDHGYTSHLLETGYPLNDPNDPYPADTRPDSGYRVNYQRFVSGEFDSEPDLFFFNFGGYSGKFYFNDDRTPMLLPEQDIKIEYNYTEGSALSIQGFTLTTPDGVKYYFGATPSTTDVDPIEYTKVFTSQNGLGWDKVISSWYLNKIVSADGYNTITLNYRAANYSYYTISTNVEGSFGARGYKQVRNYVNGVELDNIMSANGQVNFIPATTARQDLSSSNTDGIEAVNTTAKALARIDVLQKNGQALLKSFNFSYDYFVDNTTTIASNFSNLTTDKTRLKLLSIQEKSSNGIANPPYKFDYFTELVPRRMSFAQDHWGFINGVTTNGDNLIATFYNTNNTQATVTGADRDPKWPAMRGGTLSKITFPTGGYNIYEYEPNQVYTTTISGTNGTRTSVQSISVGYDGGQTTKTNSVIQAIDYHQYAFDVSNGNYGGAGHLNIYNSNNALVDQVNLNNNETKELIRNYTPGNYKFEIIKENAYGGNGVQLSIYQLAGAATSVNAMVGGLRIKSITQSSGNGSPDMVTSYNYNDGQSSLSTGVLFGKPTVAQVLRNDIDKNYFQVDAVTHQTDIYAEGCPVSPGSTLQYLTSAGSVRAMNSTQGSHIGYKKVTVAQTGNGYSVSMFNTDGENDISRDDIVNRTIVTTPNTCTSDIPNYPAAPEPNSFNRGQLQYKADYSESGTLLDDASFTTVYQDNPMTTPAFVIVGNPTSSNIPSFFTWYDQKTGRKVKETVVKNIYTVNGTVTNQEDSYFDSPYHHQLTKKTTTNSAGDALETRYRYVPDYRLSNVDGLSDGLANYQAQLTPVNSTFNSSISSCSGSVGCQRSAWYDYTIGLAHKREDFNSYRIANFTGSGNTYSAQLLTAVTNVGPDLKPLIAMRTQNNYQPVETTNLKNGNVISSTLYTYDYFPTSQNQIYLSKISKTDFFIPPTSFTYTGTGTDNYSLVKDASYNEKATFNYAFGNTAQVNIQGIPSAAYQWGYNAAYPVAKVNASKVNDIFFDGFEEAGGNSTVYKTGHYSHTGGYNKTLSGLDAGNYMLTYWLNTSGNNWSIQSVPVTVTGTSYTIAIPSGQIDDVRFYPQGSQMTSYTYDPEIGMTSSTDGKGLVTYYEYDSFQRLLNIKDKDLAIVSNYNYNYAIPPVITYSSAAQSGSFTRNNCGAGYISSPVTFTVQAGAYSSTISQSDADQQALNYLNANGQAYANVNGTCMQSFAVTLNNYTNTGYKVYFSNSSTSLTFSFSDSGSSTIQVPAGTYSVDVYPTGAYVNHTITCGSQSVTAPRNVFSGVVIASGSNLSITVN</sequence>
<dbReference type="EMBL" id="CP042437">
    <property type="protein sequence ID" value="QEC79297.1"/>
    <property type="molecule type" value="Genomic_DNA"/>
</dbReference>
<feature type="signal peptide" evidence="1">
    <location>
        <begin position="1"/>
        <end position="25"/>
    </location>
</feature>
<accession>A0A5B8W752</accession>
<proteinExistence type="predicted"/>
<dbReference type="OrthoDB" id="680656at2"/>
<feature type="chain" id="PRO_5022846817" description="DUF5977 domain-containing protein" evidence="1">
    <location>
        <begin position="26"/>
        <end position="1424"/>
    </location>
</feature>
<dbReference type="Proteomes" id="UP000321362">
    <property type="component" value="Chromosome"/>
</dbReference>
<evidence type="ECO:0000256" key="1">
    <source>
        <dbReference type="SAM" id="SignalP"/>
    </source>
</evidence>
<organism evidence="3 4">
    <name type="scientific">Mucilaginibacter ginsenosidivorax</name>
    <dbReference type="NCBI Taxonomy" id="862126"/>
    <lineage>
        <taxon>Bacteria</taxon>
        <taxon>Pseudomonadati</taxon>
        <taxon>Bacteroidota</taxon>
        <taxon>Sphingobacteriia</taxon>
        <taxon>Sphingobacteriales</taxon>
        <taxon>Sphingobacteriaceae</taxon>
        <taxon>Mucilaginibacter</taxon>
    </lineage>
</organism>
<dbReference type="RefSeq" id="WP_147058756.1">
    <property type="nucleotide sequence ID" value="NZ_CP042437.1"/>
</dbReference>